<dbReference type="EMBL" id="JAZDWU010000002">
    <property type="protein sequence ID" value="KAL0010544.1"/>
    <property type="molecule type" value="Genomic_DNA"/>
</dbReference>
<keyword evidence="1" id="KW-0472">Membrane</keyword>
<name>A0AAW2DK39_9ROSI</name>
<feature type="transmembrane region" description="Helical" evidence="1">
    <location>
        <begin position="135"/>
        <end position="155"/>
    </location>
</feature>
<keyword evidence="1" id="KW-1133">Transmembrane helix</keyword>
<accession>A0AAW2DK39</accession>
<organism evidence="2 3">
    <name type="scientific">Lithocarpus litseifolius</name>
    <dbReference type="NCBI Taxonomy" id="425828"/>
    <lineage>
        <taxon>Eukaryota</taxon>
        <taxon>Viridiplantae</taxon>
        <taxon>Streptophyta</taxon>
        <taxon>Embryophyta</taxon>
        <taxon>Tracheophyta</taxon>
        <taxon>Spermatophyta</taxon>
        <taxon>Magnoliopsida</taxon>
        <taxon>eudicotyledons</taxon>
        <taxon>Gunneridae</taxon>
        <taxon>Pentapetalae</taxon>
        <taxon>rosids</taxon>
        <taxon>fabids</taxon>
        <taxon>Fagales</taxon>
        <taxon>Fagaceae</taxon>
        <taxon>Lithocarpus</taxon>
    </lineage>
</organism>
<gene>
    <name evidence="2" type="ORF">SO802_005652</name>
</gene>
<dbReference type="Proteomes" id="UP001459277">
    <property type="component" value="Unassembled WGS sequence"/>
</dbReference>
<evidence type="ECO:0000256" key="1">
    <source>
        <dbReference type="SAM" id="Phobius"/>
    </source>
</evidence>
<keyword evidence="3" id="KW-1185">Reference proteome</keyword>
<feature type="transmembrane region" description="Helical" evidence="1">
    <location>
        <begin position="110"/>
        <end position="129"/>
    </location>
</feature>
<sequence length="180" mass="20122">MFAKVMGKERKGCIRGVGFGPSPSGRSSKSALTDLQIRLSQSRDDEVAQLKASLAKMQEKLPTFDEMKERLSQFEKMEQKMPCLLQQVQQITSQCSQVDINDFDFGVSKALGLISTLISIRYWIVISIALGLTSWTFIAEVVPLLVLILLAYLLFKTISSRSCKGIWKYVIMGTIASVDF</sequence>
<evidence type="ECO:0000313" key="3">
    <source>
        <dbReference type="Proteomes" id="UP001459277"/>
    </source>
</evidence>
<reference evidence="2 3" key="1">
    <citation type="submission" date="2024-01" db="EMBL/GenBank/DDBJ databases">
        <title>A telomere-to-telomere, gap-free genome of sweet tea (Lithocarpus litseifolius).</title>
        <authorList>
            <person name="Zhou J."/>
        </authorList>
    </citation>
    <scope>NUCLEOTIDE SEQUENCE [LARGE SCALE GENOMIC DNA]</scope>
    <source>
        <strain evidence="2">Zhou-2022a</strain>
        <tissue evidence="2">Leaf</tissue>
    </source>
</reference>
<keyword evidence="1" id="KW-0812">Transmembrane</keyword>
<evidence type="ECO:0000313" key="2">
    <source>
        <dbReference type="EMBL" id="KAL0010544.1"/>
    </source>
</evidence>
<proteinExistence type="predicted"/>
<protein>
    <submittedName>
        <fullName evidence="2">Uncharacterized protein</fullName>
    </submittedName>
</protein>
<comment type="caution">
    <text evidence="2">The sequence shown here is derived from an EMBL/GenBank/DDBJ whole genome shotgun (WGS) entry which is preliminary data.</text>
</comment>
<dbReference type="AlphaFoldDB" id="A0AAW2DK39"/>